<organism evidence="6 7">
    <name type="scientific">Dioscorea zingiberensis</name>
    <dbReference type="NCBI Taxonomy" id="325984"/>
    <lineage>
        <taxon>Eukaryota</taxon>
        <taxon>Viridiplantae</taxon>
        <taxon>Streptophyta</taxon>
        <taxon>Embryophyta</taxon>
        <taxon>Tracheophyta</taxon>
        <taxon>Spermatophyta</taxon>
        <taxon>Magnoliopsida</taxon>
        <taxon>Liliopsida</taxon>
        <taxon>Dioscoreales</taxon>
        <taxon>Dioscoreaceae</taxon>
        <taxon>Dioscorea</taxon>
    </lineage>
</organism>
<gene>
    <name evidence="6" type="ORF">J5N97_030218</name>
</gene>
<keyword evidence="3" id="KW-0862">Zinc</keyword>
<reference evidence="6" key="2">
    <citation type="journal article" date="2022" name="Hortic Res">
        <title>The genome of Dioscorea zingiberensis sheds light on the biosynthesis, origin and evolution of the medicinally important diosgenin saponins.</title>
        <authorList>
            <person name="Li Y."/>
            <person name="Tan C."/>
            <person name="Li Z."/>
            <person name="Guo J."/>
            <person name="Li S."/>
            <person name="Chen X."/>
            <person name="Wang C."/>
            <person name="Dai X."/>
            <person name="Yang H."/>
            <person name="Song W."/>
            <person name="Hou L."/>
            <person name="Xu J."/>
            <person name="Tong Z."/>
            <person name="Xu A."/>
            <person name="Yuan X."/>
            <person name="Wang W."/>
            <person name="Yang Q."/>
            <person name="Chen L."/>
            <person name="Sun Z."/>
            <person name="Wang K."/>
            <person name="Pan B."/>
            <person name="Chen J."/>
            <person name="Bao Y."/>
            <person name="Liu F."/>
            <person name="Qi X."/>
            <person name="Gang D.R."/>
            <person name="Wen J."/>
            <person name="Li J."/>
        </authorList>
    </citation>
    <scope>NUCLEOTIDE SEQUENCE</scope>
    <source>
        <strain evidence="6">Dzin_1.0</strain>
    </source>
</reference>
<dbReference type="PANTHER" id="PTHR47718">
    <property type="entry name" value="OS01G0519700 PROTEIN"/>
    <property type="match status" value="1"/>
</dbReference>
<keyword evidence="2 4" id="KW-0863">Zinc-finger</keyword>
<evidence type="ECO:0000256" key="3">
    <source>
        <dbReference type="ARBA" id="ARBA00022833"/>
    </source>
</evidence>
<reference evidence="6" key="1">
    <citation type="submission" date="2021-03" db="EMBL/GenBank/DDBJ databases">
        <authorList>
            <person name="Li Z."/>
            <person name="Yang C."/>
        </authorList>
    </citation>
    <scope>NUCLEOTIDE SEQUENCE</scope>
    <source>
        <strain evidence="6">Dzin_1.0</strain>
        <tissue evidence="6">Leaf</tissue>
    </source>
</reference>
<dbReference type="OrthoDB" id="782308at2759"/>
<feature type="domain" description="SWIM-type" evidence="5">
    <location>
        <begin position="376"/>
        <end position="412"/>
    </location>
</feature>
<evidence type="ECO:0000259" key="5">
    <source>
        <dbReference type="PROSITE" id="PS50966"/>
    </source>
</evidence>
<dbReference type="Pfam" id="PF04434">
    <property type="entry name" value="SWIM"/>
    <property type="match status" value="1"/>
</dbReference>
<evidence type="ECO:0000313" key="7">
    <source>
        <dbReference type="Proteomes" id="UP001085076"/>
    </source>
</evidence>
<keyword evidence="1" id="KW-0479">Metal-binding</keyword>
<keyword evidence="7" id="KW-1185">Reference proteome</keyword>
<protein>
    <recommendedName>
        <fullName evidence="5">SWIM-type domain-containing protein</fullName>
    </recommendedName>
</protein>
<evidence type="ECO:0000256" key="1">
    <source>
        <dbReference type="ARBA" id="ARBA00022723"/>
    </source>
</evidence>
<evidence type="ECO:0000256" key="2">
    <source>
        <dbReference type="ARBA" id="ARBA00022771"/>
    </source>
</evidence>
<name>A0A9D5BX80_9LILI</name>
<dbReference type="GO" id="GO:0008270">
    <property type="term" value="F:zinc ion binding"/>
    <property type="evidence" value="ECO:0007669"/>
    <property type="project" value="UniProtKB-KW"/>
</dbReference>
<sequence length="433" mass="51226">MVAAGVKQTNSYNFLRKEIGFENINFTKRDCHNFLLIERDKMIEARDAQSIINFFKHKQAEDPLFFYSVQVDQNNRLANFFWRDERSKLDYDFFGDILVFDTTFRTNKYNLICAPFVGINNHWNNVLFGCAFLSNETTDSFFWLFETFLQAMGYQQPKSIFTDQDQAMMKATEMVFSKSSHRLCMWHISNNAKQHLASRFANSEFKAQFNKCFYQCESKAEFEYSLATMIEKFELEDHTWLKRLYELRAKWCPAFSMDVFSARTKSTQRSESMNNILHQIMDSSMSLIQVIRHYEEKAKEFRQEELNQDFRCKNGAPSKVNGRGILQHASNIYTLTMFKRFEEELMDSIGLNCIEGASDENYSLYQLTEDNHGRIYFVKFLLSNGNISCSCNMFETLGLLCRHALRVFVMNNVKEIPKPYILKRWTKRQNQYL</sequence>
<evidence type="ECO:0000256" key="4">
    <source>
        <dbReference type="PROSITE-ProRule" id="PRU00325"/>
    </source>
</evidence>
<dbReference type="InterPro" id="IPR006564">
    <property type="entry name" value="Znf_PMZ"/>
</dbReference>
<dbReference type="InterPro" id="IPR018289">
    <property type="entry name" value="MULE_transposase_dom"/>
</dbReference>
<dbReference type="InterPro" id="IPR007527">
    <property type="entry name" value="Znf_SWIM"/>
</dbReference>
<accession>A0A9D5BX80</accession>
<evidence type="ECO:0000313" key="6">
    <source>
        <dbReference type="EMBL" id="KAJ0962390.1"/>
    </source>
</evidence>
<proteinExistence type="predicted"/>
<dbReference type="EMBL" id="JAGGNH010000010">
    <property type="protein sequence ID" value="KAJ0962390.1"/>
    <property type="molecule type" value="Genomic_DNA"/>
</dbReference>
<comment type="caution">
    <text evidence="6">The sequence shown here is derived from an EMBL/GenBank/DDBJ whole genome shotgun (WGS) entry which is preliminary data.</text>
</comment>
<dbReference type="Pfam" id="PF10551">
    <property type="entry name" value="MULE"/>
    <property type="match status" value="1"/>
</dbReference>
<dbReference type="AlphaFoldDB" id="A0A9D5BX80"/>
<dbReference type="PROSITE" id="PS50966">
    <property type="entry name" value="ZF_SWIM"/>
    <property type="match status" value="1"/>
</dbReference>
<dbReference type="PANTHER" id="PTHR47718:SF17">
    <property type="entry name" value="PROTEIN FAR1-RELATED SEQUENCE 5-LIKE"/>
    <property type="match status" value="1"/>
</dbReference>
<dbReference type="Proteomes" id="UP001085076">
    <property type="component" value="Miscellaneous, Linkage group lg10"/>
</dbReference>
<dbReference type="SMART" id="SM00575">
    <property type="entry name" value="ZnF_PMZ"/>
    <property type="match status" value="1"/>
</dbReference>